<proteinExistence type="inferred from homology"/>
<comment type="subcellular location">
    <subcellularLocation>
        <location evidence="3">Cytoplasm</location>
    </subcellularLocation>
    <text evidence="3">The tmRNA-SmpB complex associates with stalled 70S ribosomes.</text>
</comment>
<dbReference type="GO" id="GO:0070930">
    <property type="term" value="P:trans-translation-dependent protein tagging"/>
    <property type="evidence" value="ECO:0007669"/>
    <property type="project" value="TreeGrafter"/>
</dbReference>
<dbReference type="InterPro" id="IPR023620">
    <property type="entry name" value="SmpB"/>
</dbReference>
<dbReference type="Proteomes" id="UP000710385">
    <property type="component" value="Unassembled WGS sequence"/>
</dbReference>
<comment type="function">
    <text evidence="3">Required for rescue of stalled ribosomes mediated by trans-translation. Binds to transfer-messenger RNA (tmRNA), required for stable association of tmRNA with ribosomes. tmRNA and SmpB together mimic tRNA shape, replacing the anticodon stem-loop with SmpB. tmRNA is encoded by the ssrA gene; the 2 termini fold to resemble tRNA(Ala) and it encodes a 'tag peptide', a short internal open reading frame. During trans-translation Ala-aminoacylated tmRNA acts like a tRNA, entering the A-site of stalled ribosomes, displacing the stalled mRNA. The ribosome then switches to translate the ORF on the tmRNA; the nascent peptide is terminated with the 'tag peptide' encoded by the tmRNA and targeted for degradation. The ribosome is freed to recommence translation, which seems to be the essential function of trans-translation.</text>
</comment>
<dbReference type="SUPFAM" id="SSF74982">
    <property type="entry name" value="Small protein B (SmpB)"/>
    <property type="match status" value="1"/>
</dbReference>
<organism evidence="4 5">
    <name type="scientific">candidate division WWE3 bacterium</name>
    <dbReference type="NCBI Taxonomy" id="2053526"/>
    <lineage>
        <taxon>Bacteria</taxon>
        <taxon>Katanobacteria</taxon>
    </lineage>
</organism>
<dbReference type="NCBIfam" id="TIGR00086">
    <property type="entry name" value="smpB"/>
    <property type="match status" value="1"/>
</dbReference>
<dbReference type="GO" id="GO:0070929">
    <property type="term" value="P:trans-translation"/>
    <property type="evidence" value="ECO:0007669"/>
    <property type="project" value="UniProtKB-UniRule"/>
</dbReference>
<dbReference type="InterPro" id="IPR020081">
    <property type="entry name" value="SsrA-bd_prot_CS"/>
</dbReference>
<comment type="similarity">
    <text evidence="3">Belongs to the SmpB family.</text>
</comment>
<evidence type="ECO:0000313" key="5">
    <source>
        <dbReference type="Proteomes" id="UP000710385"/>
    </source>
</evidence>
<dbReference type="PANTHER" id="PTHR30308:SF2">
    <property type="entry name" value="SSRA-BINDING PROTEIN"/>
    <property type="match status" value="1"/>
</dbReference>
<dbReference type="PROSITE" id="PS01317">
    <property type="entry name" value="SSRP"/>
    <property type="match status" value="1"/>
</dbReference>
<dbReference type="CDD" id="cd09294">
    <property type="entry name" value="SmpB"/>
    <property type="match status" value="1"/>
</dbReference>
<dbReference type="GO" id="GO:0005829">
    <property type="term" value="C:cytosol"/>
    <property type="evidence" value="ECO:0007669"/>
    <property type="project" value="TreeGrafter"/>
</dbReference>
<evidence type="ECO:0000256" key="1">
    <source>
        <dbReference type="ARBA" id="ARBA00022490"/>
    </source>
</evidence>
<dbReference type="AlphaFoldDB" id="A0A928Y4L1"/>
<name>A0A928Y4L1_UNCKA</name>
<keyword evidence="2 3" id="KW-0694">RNA-binding</keyword>
<dbReference type="HAMAP" id="MF_00023">
    <property type="entry name" value="SmpB"/>
    <property type="match status" value="1"/>
</dbReference>
<dbReference type="NCBIfam" id="NF003843">
    <property type="entry name" value="PRK05422.1"/>
    <property type="match status" value="1"/>
</dbReference>
<evidence type="ECO:0000313" key="4">
    <source>
        <dbReference type="EMBL" id="MBE7524965.1"/>
    </source>
</evidence>
<keyword evidence="1 3" id="KW-0963">Cytoplasm</keyword>
<dbReference type="Pfam" id="PF01668">
    <property type="entry name" value="SmpB"/>
    <property type="match status" value="1"/>
</dbReference>
<gene>
    <name evidence="3 4" type="primary">smpB</name>
    <name evidence="4" type="ORF">HS096_01015</name>
</gene>
<dbReference type="InterPro" id="IPR000037">
    <property type="entry name" value="SsrA-bd_prot"/>
</dbReference>
<evidence type="ECO:0000256" key="3">
    <source>
        <dbReference type="HAMAP-Rule" id="MF_00023"/>
    </source>
</evidence>
<accession>A0A928Y4L1</accession>
<reference evidence="4" key="1">
    <citation type="submission" date="2020-05" db="EMBL/GenBank/DDBJ databases">
        <title>High-Quality Genomes of Partial-Nitritation/Anammox System by Hierarchical Clustering Based Hybrid Assembly.</title>
        <authorList>
            <person name="Liu L."/>
            <person name="Wang Y."/>
            <person name="Che Y."/>
            <person name="Chen Y."/>
            <person name="Xia Y."/>
            <person name="Luo R."/>
            <person name="Cheng S.H."/>
            <person name="Zheng C."/>
            <person name="Zhang T."/>
        </authorList>
    </citation>
    <scope>NUCLEOTIDE SEQUENCE</scope>
    <source>
        <strain evidence="4">H1_PAT1</strain>
    </source>
</reference>
<sequence length="153" mass="17626">MRRFCTHMEPFAENRKARHAYETLETFEAGLMLSGQEVKSVRDSGANLTGSYLSFRGGELYLVGTHIAPYRKAGSLPGYNPDRPRKALLRKKELRSLLGKTEQKGLTLVPFSLYARGRHIKLRFGLCRGKKTHEKKEALKQRDIDRDIRRHLE</sequence>
<comment type="caution">
    <text evidence="4">The sequence shown here is derived from an EMBL/GenBank/DDBJ whole genome shotgun (WGS) entry which is preliminary data.</text>
</comment>
<protein>
    <recommendedName>
        <fullName evidence="3">SsrA-binding protein</fullName>
    </recommendedName>
    <alternativeName>
        <fullName evidence="3">Small protein B</fullName>
    </alternativeName>
</protein>
<dbReference type="EMBL" id="JABTTY010000001">
    <property type="protein sequence ID" value="MBE7524965.1"/>
    <property type="molecule type" value="Genomic_DNA"/>
</dbReference>
<dbReference type="GO" id="GO:0003723">
    <property type="term" value="F:RNA binding"/>
    <property type="evidence" value="ECO:0007669"/>
    <property type="project" value="UniProtKB-UniRule"/>
</dbReference>
<dbReference type="PANTHER" id="PTHR30308">
    <property type="entry name" value="TMRNA-BINDING COMPONENT OF TRANS-TRANSLATION TAGGING COMPLEX"/>
    <property type="match status" value="1"/>
</dbReference>
<evidence type="ECO:0000256" key="2">
    <source>
        <dbReference type="ARBA" id="ARBA00022884"/>
    </source>
</evidence>
<dbReference type="Gene3D" id="2.40.280.10">
    <property type="match status" value="1"/>
</dbReference>